<proteinExistence type="predicted"/>
<evidence type="ECO:0008006" key="3">
    <source>
        <dbReference type="Google" id="ProtNLM"/>
    </source>
</evidence>
<dbReference type="AlphaFoldDB" id="A0A521G5G7"/>
<dbReference type="Pfam" id="PF03692">
    <property type="entry name" value="CxxCxxCC"/>
    <property type="match status" value="1"/>
</dbReference>
<sequence length="131" mass="14118">MKTISNPCLTCGACCAFFRASFYWAETEAGSPGGVPDHLTEKINDFRVQMKGTRGLQPRCIALTGEIGKSVACGIYEQRSSVCRAFQPSLLDGVVNEDCNRARAAHGLGPVTRSDWGQEEFCTVEQGHGAS</sequence>
<dbReference type="Proteomes" id="UP000316238">
    <property type="component" value="Unassembled WGS sequence"/>
</dbReference>
<name>A0A521G5G7_9BACT</name>
<protein>
    <recommendedName>
        <fullName evidence="3">Zinc-or iron-chelating domain-containing protein</fullName>
    </recommendedName>
</protein>
<dbReference type="EMBL" id="NQJD01000001">
    <property type="protein sequence ID" value="TAA76200.1"/>
    <property type="molecule type" value="Genomic_DNA"/>
</dbReference>
<reference evidence="1" key="1">
    <citation type="submission" date="2017-07" db="EMBL/GenBank/DDBJ databases">
        <title>The cable genome - Insights into the physiology and evolution of filamentous bacteria capable of sulfide oxidation via long distance electron transfer.</title>
        <authorList>
            <person name="Thorup C."/>
            <person name="Bjerg J.T."/>
            <person name="Schreiber L."/>
            <person name="Nielsen L.P."/>
            <person name="Kjeldsen K.U."/>
            <person name="Boesen T."/>
            <person name="Boggild A."/>
            <person name="Meysman F."/>
            <person name="Geelhoed J."/>
            <person name="Schramm A."/>
        </authorList>
    </citation>
    <scope>NUCLEOTIDE SEQUENCE [LARGE SCALE GENOMIC DNA]</scope>
    <source>
        <strain evidence="1">GS</strain>
    </source>
</reference>
<organism evidence="1 2">
    <name type="scientific">Candidatus Electronema aureum</name>
    <dbReference type="NCBI Taxonomy" id="2005002"/>
    <lineage>
        <taxon>Bacteria</taxon>
        <taxon>Pseudomonadati</taxon>
        <taxon>Thermodesulfobacteriota</taxon>
        <taxon>Desulfobulbia</taxon>
        <taxon>Desulfobulbales</taxon>
        <taxon>Desulfobulbaceae</taxon>
        <taxon>Candidatus Electronema</taxon>
    </lineage>
</organism>
<evidence type="ECO:0000313" key="2">
    <source>
        <dbReference type="Proteomes" id="UP000316238"/>
    </source>
</evidence>
<gene>
    <name evidence="1" type="ORF">CDV28_10199</name>
</gene>
<dbReference type="InterPro" id="IPR005358">
    <property type="entry name" value="Puta_zinc/iron-chelating_dom"/>
</dbReference>
<evidence type="ECO:0000313" key="1">
    <source>
        <dbReference type="EMBL" id="TAA76200.1"/>
    </source>
</evidence>
<keyword evidence="2" id="KW-1185">Reference proteome</keyword>
<comment type="caution">
    <text evidence="1">The sequence shown here is derived from an EMBL/GenBank/DDBJ whole genome shotgun (WGS) entry which is preliminary data.</text>
</comment>
<accession>A0A521G5G7</accession>